<evidence type="ECO:0000313" key="1">
    <source>
        <dbReference type="EMBL" id="KKN24433.1"/>
    </source>
</evidence>
<protein>
    <recommendedName>
        <fullName evidence="2">DUF4365 domain-containing protein</fullName>
    </recommendedName>
</protein>
<accession>A0A0F9S531</accession>
<organism evidence="1">
    <name type="scientific">marine sediment metagenome</name>
    <dbReference type="NCBI Taxonomy" id="412755"/>
    <lineage>
        <taxon>unclassified sequences</taxon>
        <taxon>metagenomes</taxon>
        <taxon>ecological metagenomes</taxon>
    </lineage>
</organism>
<dbReference type="EMBL" id="LAZR01002883">
    <property type="protein sequence ID" value="KKN24433.1"/>
    <property type="molecule type" value="Genomic_DNA"/>
</dbReference>
<name>A0A0F9S531_9ZZZZ</name>
<evidence type="ECO:0008006" key="2">
    <source>
        <dbReference type="Google" id="ProtNLM"/>
    </source>
</evidence>
<dbReference type="AlphaFoldDB" id="A0A0F9S531"/>
<proteinExistence type="predicted"/>
<comment type="caution">
    <text evidence="1">The sequence shown here is derived from an EMBL/GenBank/DDBJ whole genome shotgun (WGS) entry which is preliminary data.</text>
</comment>
<gene>
    <name evidence="1" type="ORF">LCGC14_0895030</name>
</gene>
<reference evidence="1" key="1">
    <citation type="journal article" date="2015" name="Nature">
        <title>Complex archaea that bridge the gap between prokaryotes and eukaryotes.</title>
        <authorList>
            <person name="Spang A."/>
            <person name="Saw J.H."/>
            <person name="Jorgensen S.L."/>
            <person name="Zaremba-Niedzwiedzka K."/>
            <person name="Martijn J."/>
            <person name="Lind A.E."/>
            <person name="van Eijk R."/>
            <person name="Schleper C."/>
            <person name="Guy L."/>
            <person name="Ettema T.J."/>
        </authorList>
    </citation>
    <scope>NUCLEOTIDE SEQUENCE</scope>
</reference>
<sequence>MANQVRLGKRGERIAQCLFGGRRTKQCSVYDVIDRSRSMAYEVKCQQYSKHVRVHIEDDAYDRKLAYACKHKLTPMLVLVVIHGPLEIQIYLSPLKKHARPSDMWRVQ</sequence>